<evidence type="ECO:0000313" key="6">
    <source>
        <dbReference type="EMBL" id="GGT95588.1"/>
    </source>
</evidence>
<dbReference type="Pfam" id="PF01977">
    <property type="entry name" value="UbiD"/>
    <property type="match status" value="1"/>
</dbReference>
<evidence type="ECO:0000313" key="5">
    <source>
        <dbReference type="EMBL" id="BBD72670.1"/>
    </source>
</evidence>
<protein>
    <recommendedName>
        <fullName evidence="8">Menaquinone biosynthesis decarboxylase</fullName>
    </recommendedName>
</protein>
<name>A0A348B3B8_9CREN</name>
<dbReference type="InterPro" id="IPR048304">
    <property type="entry name" value="UbiD_Rift_dom"/>
</dbReference>
<feature type="domain" description="3-octaprenyl-4-hydroxybenzoate carboxy-lyase-like Rift-related" evidence="2">
    <location>
        <begin position="124"/>
        <end position="311"/>
    </location>
</feature>
<dbReference type="OrthoDB" id="8480at2157"/>
<dbReference type="EMBL" id="AP018553">
    <property type="protein sequence ID" value="BBD72670.1"/>
    <property type="molecule type" value="Genomic_DNA"/>
</dbReference>
<evidence type="ECO:0000313" key="7">
    <source>
        <dbReference type="Proteomes" id="UP000276741"/>
    </source>
</evidence>
<proteinExistence type="inferred from homology"/>
<dbReference type="Gene3D" id="3.40.1670.10">
    <property type="entry name" value="UbiD C-terminal domain-like"/>
    <property type="match status" value="1"/>
</dbReference>
<comment type="similarity">
    <text evidence="1">Belongs to the UbiD family.</text>
</comment>
<dbReference type="PANTHER" id="PTHR30108">
    <property type="entry name" value="3-OCTAPRENYL-4-HYDROXYBENZOATE CARBOXY-LYASE-RELATED"/>
    <property type="match status" value="1"/>
</dbReference>
<dbReference type="KEGG" id="sacd:HS1genome_1059"/>
<dbReference type="Proteomes" id="UP000616143">
    <property type="component" value="Unassembled WGS sequence"/>
</dbReference>
<reference evidence="6" key="4">
    <citation type="submission" date="2020-09" db="EMBL/GenBank/DDBJ databases">
        <authorList>
            <person name="Sun Q."/>
            <person name="Ohkuma M."/>
        </authorList>
    </citation>
    <scope>NUCLEOTIDE SEQUENCE</scope>
    <source>
        <strain evidence="6">JCM 31740</strain>
    </source>
</reference>
<feature type="domain" description="3-octaprenyl-4-hydroxybenzoate carboxy-lyase-like C-terminal" evidence="4">
    <location>
        <begin position="317"/>
        <end position="440"/>
    </location>
</feature>
<reference evidence="5" key="3">
    <citation type="journal article" date="2019" name="BMC Res. Notes">
        <title>Complete genome sequence of the Sulfodiicoccus acidiphilus strain HS-1T, the first crenarchaeon that lacks polB3, isolated from an acidic hot spring in Ohwaku-dani, Hakone, Japan.</title>
        <authorList>
            <person name="Sakai H.D."/>
            <person name="Kurosawa N."/>
        </authorList>
    </citation>
    <scope>NUCLEOTIDE SEQUENCE</scope>
    <source>
        <strain evidence="5">HS-1</strain>
    </source>
</reference>
<dbReference type="GO" id="GO:0016831">
    <property type="term" value="F:carboxy-lyase activity"/>
    <property type="evidence" value="ECO:0007669"/>
    <property type="project" value="InterPro"/>
</dbReference>
<dbReference type="AlphaFoldDB" id="A0A348B3B8"/>
<dbReference type="EMBL" id="BMQS01000009">
    <property type="protein sequence ID" value="GGT95588.1"/>
    <property type="molecule type" value="Genomic_DNA"/>
</dbReference>
<reference evidence="7" key="2">
    <citation type="submission" date="2018-04" db="EMBL/GenBank/DDBJ databases">
        <title>Complete genome sequence of Sulfodiicoccus acidiphilus strain HS-1.</title>
        <authorList>
            <person name="Sakai H.D."/>
            <person name="Kurosawa N."/>
        </authorList>
    </citation>
    <scope>NUCLEOTIDE SEQUENCE [LARGE SCALE GENOMIC DNA]</scope>
    <source>
        <strain evidence="7">HS-1</strain>
    </source>
</reference>
<dbReference type="InterPro" id="IPR049381">
    <property type="entry name" value="UbiD-like_C"/>
</dbReference>
<dbReference type="SUPFAM" id="SSF50475">
    <property type="entry name" value="FMN-binding split barrel"/>
    <property type="match status" value="1"/>
</dbReference>
<keyword evidence="7" id="KW-1185">Reference proteome</keyword>
<feature type="domain" description="3-octaprenyl-4-hydroxybenzoate carboxy-lyase-like N-terminal" evidence="3">
    <location>
        <begin position="10"/>
        <end position="84"/>
    </location>
</feature>
<dbReference type="Pfam" id="PF20696">
    <property type="entry name" value="UbiD_C"/>
    <property type="match status" value="1"/>
</dbReference>
<dbReference type="NCBIfam" id="TIGR00148">
    <property type="entry name" value="UbiD family decarboxylase"/>
    <property type="match status" value="1"/>
</dbReference>
<organism evidence="5 7">
    <name type="scientific">Sulfodiicoccus acidiphilus</name>
    <dbReference type="NCBI Taxonomy" id="1670455"/>
    <lineage>
        <taxon>Archaea</taxon>
        <taxon>Thermoproteota</taxon>
        <taxon>Thermoprotei</taxon>
        <taxon>Sulfolobales</taxon>
        <taxon>Sulfolobaceae</taxon>
        <taxon>Sulfodiicoccus</taxon>
    </lineage>
</organism>
<gene>
    <name evidence="6" type="ORF">GCM10007116_11460</name>
    <name evidence="5" type="ORF">HS1genome_1059</name>
</gene>
<dbReference type="PANTHER" id="PTHR30108:SF17">
    <property type="entry name" value="FERULIC ACID DECARBOXYLASE 1"/>
    <property type="match status" value="1"/>
</dbReference>
<dbReference type="GeneID" id="38666572"/>
<evidence type="ECO:0000256" key="1">
    <source>
        <dbReference type="ARBA" id="ARBA00010021"/>
    </source>
</evidence>
<sequence>MVFRDLREYLDHMRRRGRLIEVEEELSVELEVAELMRRACYSGTPPVLLKRIKEYPGWKILGNVFYSMSALTELFGTERLEAVTEEFVKSFMRVPVTFTQKFTSLSSALKLGRITPRLRRAEFRESNLTLADVPAIRTWPKDAGRYMTFTLTVAKDPENGSNRMGVYRIQVLNQREALIHWQAMKGGSHLARRYLESGQGRVPVALVNGVDPVTTLVGASPVPPGLDKFLFAGILRGEGLEVAKLENGVLVPARAELVMEGYVDLMDQRPEGPFGDHLGYYTPSEPYPTFKLERTYVREDPIFHVTSVGKPPLEDAWIGRAIERLFLPFIRLLVPEVVDMYLPEYGLYTGLGIFSIKKQYPGQARKVMMSLWGSGQLSLLKVIIIVDADVDVHDINKVIFALVTTVDPKRDVVVVENTITDTLDHTVPNPPLGSKLGIDATRKFKQEAGREWPEEVSSDPKVAERISSLFSRYLSGHLSGL</sequence>
<evidence type="ECO:0000259" key="4">
    <source>
        <dbReference type="Pfam" id="PF20696"/>
    </source>
</evidence>
<evidence type="ECO:0000259" key="2">
    <source>
        <dbReference type="Pfam" id="PF01977"/>
    </source>
</evidence>
<dbReference type="SUPFAM" id="SSF143968">
    <property type="entry name" value="UbiD C-terminal domain-like"/>
    <property type="match status" value="1"/>
</dbReference>
<evidence type="ECO:0008006" key="8">
    <source>
        <dbReference type="Google" id="ProtNLM"/>
    </source>
</evidence>
<reference evidence="6" key="1">
    <citation type="journal article" date="2014" name="Int. J. Syst. Evol. Microbiol.">
        <title>Complete genome sequence of Corynebacterium casei LMG S-19264T (=DSM 44701T), isolated from a smear-ripened cheese.</title>
        <authorList>
            <consortium name="US DOE Joint Genome Institute (JGI-PGF)"/>
            <person name="Walter F."/>
            <person name="Albersmeier A."/>
            <person name="Kalinowski J."/>
            <person name="Ruckert C."/>
        </authorList>
    </citation>
    <scope>NUCLEOTIDE SEQUENCE</scope>
    <source>
        <strain evidence="6">JCM 31740</strain>
    </source>
</reference>
<dbReference type="GO" id="GO:0005737">
    <property type="term" value="C:cytoplasm"/>
    <property type="evidence" value="ECO:0007669"/>
    <property type="project" value="TreeGrafter"/>
</dbReference>
<evidence type="ECO:0000259" key="3">
    <source>
        <dbReference type="Pfam" id="PF20695"/>
    </source>
</evidence>
<dbReference type="Pfam" id="PF20695">
    <property type="entry name" value="UbiD_N"/>
    <property type="match status" value="1"/>
</dbReference>
<dbReference type="RefSeq" id="WP_126449932.1">
    <property type="nucleotide sequence ID" value="NZ_AP018553.1"/>
</dbReference>
<dbReference type="InterPro" id="IPR049383">
    <property type="entry name" value="UbiD-like_N"/>
</dbReference>
<dbReference type="InterPro" id="IPR002830">
    <property type="entry name" value="UbiD"/>
</dbReference>
<accession>A0A348B3B8</accession>
<dbReference type="Proteomes" id="UP000276741">
    <property type="component" value="Chromosome"/>
</dbReference>